<keyword evidence="3" id="KW-1185">Reference proteome</keyword>
<dbReference type="InParanoid" id="F0ZWN7"/>
<dbReference type="GeneID" id="10505584"/>
<evidence type="ECO:0000313" key="2">
    <source>
        <dbReference type="EMBL" id="EGC31639.1"/>
    </source>
</evidence>
<feature type="region of interest" description="Disordered" evidence="1">
    <location>
        <begin position="12"/>
        <end position="54"/>
    </location>
</feature>
<sequence length="54" mass="5410">MGFFGGFFSYGNSSNGPLKSGSSKGNGNNGNNGSNWSNGGNRGGIGSVGRSWGY</sequence>
<dbReference type="EMBL" id="GL871240">
    <property type="protein sequence ID" value="EGC31639.1"/>
    <property type="molecule type" value="Genomic_DNA"/>
</dbReference>
<feature type="compositionally biased region" description="Low complexity" evidence="1">
    <location>
        <begin position="12"/>
        <end position="39"/>
    </location>
</feature>
<protein>
    <submittedName>
        <fullName evidence="2">Uncharacterized protein</fullName>
    </submittedName>
</protein>
<gene>
    <name evidence="2" type="ORF">DICPUDRAFT_156476</name>
</gene>
<name>F0ZWN7_DICPU</name>
<evidence type="ECO:0000313" key="3">
    <source>
        <dbReference type="Proteomes" id="UP000001064"/>
    </source>
</evidence>
<dbReference type="Proteomes" id="UP000001064">
    <property type="component" value="Unassembled WGS sequence"/>
</dbReference>
<reference evidence="3" key="1">
    <citation type="journal article" date="2011" name="Genome Biol.">
        <title>Comparative genomics of the social amoebae Dictyostelium discoideum and Dictyostelium purpureum.</title>
        <authorList>
            <consortium name="US DOE Joint Genome Institute (JGI-PGF)"/>
            <person name="Sucgang R."/>
            <person name="Kuo A."/>
            <person name="Tian X."/>
            <person name="Salerno W."/>
            <person name="Parikh A."/>
            <person name="Feasley C.L."/>
            <person name="Dalin E."/>
            <person name="Tu H."/>
            <person name="Huang E."/>
            <person name="Barry K."/>
            <person name="Lindquist E."/>
            <person name="Shapiro H."/>
            <person name="Bruce D."/>
            <person name="Schmutz J."/>
            <person name="Salamov A."/>
            <person name="Fey P."/>
            <person name="Gaudet P."/>
            <person name="Anjard C."/>
            <person name="Babu M.M."/>
            <person name="Basu S."/>
            <person name="Bushmanova Y."/>
            <person name="van der Wel H."/>
            <person name="Katoh-Kurasawa M."/>
            <person name="Dinh C."/>
            <person name="Coutinho P.M."/>
            <person name="Saito T."/>
            <person name="Elias M."/>
            <person name="Schaap P."/>
            <person name="Kay R.R."/>
            <person name="Henrissat B."/>
            <person name="Eichinger L."/>
            <person name="Rivero F."/>
            <person name="Putnam N.H."/>
            <person name="West C.M."/>
            <person name="Loomis W.F."/>
            <person name="Chisholm R.L."/>
            <person name="Shaulsky G."/>
            <person name="Strassmann J.E."/>
            <person name="Queller D.C."/>
            <person name="Kuspa A."/>
            <person name="Grigoriev I.V."/>
        </authorList>
    </citation>
    <scope>NUCLEOTIDE SEQUENCE [LARGE SCALE GENOMIC DNA]</scope>
    <source>
        <strain evidence="3">QSDP1</strain>
    </source>
</reference>
<dbReference type="RefSeq" id="XP_003291837.1">
    <property type="nucleotide sequence ID" value="XM_003291789.1"/>
</dbReference>
<organism evidence="2 3">
    <name type="scientific">Dictyostelium purpureum</name>
    <name type="common">Slime mold</name>
    <dbReference type="NCBI Taxonomy" id="5786"/>
    <lineage>
        <taxon>Eukaryota</taxon>
        <taxon>Amoebozoa</taxon>
        <taxon>Evosea</taxon>
        <taxon>Eumycetozoa</taxon>
        <taxon>Dictyostelia</taxon>
        <taxon>Dictyosteliales</taxon>
        <taxon>Dictyosteliaceae</taxon>
        <taxon>Dictyostelium</taxon>
    </lineage>
</organism>
<evidence type="ECO:0000256" key="1">
    <source>
        <dbReference type="SAM" id="MobiDB-lite"/>
    </source>
</evidence>
<accession>F0ZWN7</accession>
<dbReference type="AlphaFoldDB" id="F0ZWN7"/>
<dbReference type="KEGG" id="dpp:DICPUDRAFT_156476"/>
<proteinExistence type="predicted"/>
<dbReference type="VEuPathDB" id="AmoebaDB:DICPUDRAFT_156476"/>